<dbReference type="SUPFAM" id="SSF160980">
    <property type="entry name" value="SSO1389-like"/>
    <property type="match status" value="1"/>
</dbReference>
<dbReference type="EMBL" id="AP019755">
    <property type="protein sequence ID" value="BBL34608.1"/>
    <property type="molecule type" value="Genomic_DNA"/>
</dbReference>
<accession>A0A4Y1YLB3</accession>
<name>A0A4Y1YLB3_9PROT</name>
<dbReference type="KEGG" id="nst:Nstercoris_00847"/>
<dbReference type="InterPro" id="IPR011742">
    <property type="entry name" value="CRISPR-assoc_prot_TM1812"/>
</dbReference>
<keyword evidence="2" id="KW-1185">Reference proteome</keyword>
<dbReference type="NCBIfam" id="TIGR02549">
    <property type="entry name" value="CRISPR_DxTHG"/>
    <property type="match status" value="1"/>
</dbReference>
<evidence type="ECO:0000313" key="1">
    <source>
        <dbReference type="EMBL" id="BBL34608.1"/>
    </source>
</evidence>
<dbReference type="Proteomes" id="UP000316473">
    <property type="component" value="Chromosome"/>
</dbReference>
<dbReference type="NCBIfam" id="TIGR02221">
    <property type="entry name" value="cas_TM1812"/>
    <property type="match status" value="1"/>
</dbReference>
<dbReference type="CDD" id="cd09668">
    <property type="entry name" value="Csx1_III-U"/>
    <property type="match status" value="1"/>
</dbReference>
<dbReference type="AlphaFoldDB" id="A0A4Y1YLB3"/>
<evidence type="ECO:0008006" key="3">
    <source>
        <dbReference type="Google" id="ProtNLM"/>
    </source>
</evidence>
<dbReference type="InterPro" id="IPR013383">
    <property type="entry name" value="CRISPR-assoc_prot_DxTHG_CS"/>
</dbReference>
<gene>
    <name evidence="1" type="ORF">Nstercoris_00847</name>
</gene>
<reference evidence="1 2" key="1">
    <citation type="submission" date="2019-06" db="EMBL/GenBank/DDBJ databases">
        <title>Nitrosomonas stercoris KYUHI-S whole genome shotgun sequence.</title>
        <authorList>
            <person name="Nakagawa T."/>
            <person name="Tsuchiya Y."/>
            <person name="Takahashi R."/>
        </authorList>
    </citation>
    <scope>NUCLEOTIDE SEQUENCE [LARGE SCALE GENOMIC DNA]</scope>
    <source>
        <strain evidence="1 2">KYUHI-S</strain>
    </source>
</reference>
<sequence length="389" mass="44327">MTTLISFLGKGIANKTTGYRAVIYRFDDGNKYSTPYFGLALAKHLKSERLILVGTTGSMWDVFFEQQDAPDDDILALIEAVHESRVNADMLSTQEERLTKKLGLSVICQLIPYARNATEQTKILLTLAELVHRGEEVFLDVTHGFRHLPMLALVAARYLTHVKDVKVGGLYYGALEMTSANGETPVLQLDGMLQMLDWVESLATYNKDGDYGVFAPLLQQDGLPEDKAKQLARAAYFERSSNPVKARETLSSIFSAIKAHNEPMGTLFRDALTERINWFKEPDRAAWELALADAYFERHDYVRAVIYLYESFVTRAVLEHKLNPNDFSQRDEAWKEAKQGNKQVRKLEYLRNALAHGIKSNDNEITSLVNDENRLVTQIRKFRRTLFHQ</sequence>
<evidence type="ECO:0000313" key="2">
    <source>
        <dbReference type="Proteomes" id="UP000316473"/>
    </source>
</evidence>
<organism evidence="1 2">
    <name type="scientific">Nitrosomonas stercoris</name>
    <dbReference type="NCBI Taxonomy" id="1444684"/>
    <lineage>
        <taxon>Bacteria</taxon>
        <taxon>Pseudomonadati</taxon>
        <taxon>Pseudomonadota</taxon>
        <taxon>Betaproteobacteria</taxon>
        <taxon>Nitrosomonadales</taxon>
        <taxon>Nitrosomonadaceae</taxon>
        <taxon>Nitrosomonas</taxon>
    </lineage>
</organism>
<dbReference type="Gene3D" id="3.40.50.10640">
    <property type="entry name" value="SSO1389-like"/>
    <property type="match status" value="1"/>
</dbReference>
<protein>
    <recommendedName>
        <fullName evidence="3">CRISPR-associated protein</fullName>
    </recommendedName>
</protein>
<proteinExistence type="predicted"/>